<keyword evidence="8 12" id="KW-0805">Transcription regulation</keyword>
<keyword evidence="10 12" id="KW-1015">Disulfide bond</keyword>
<evidence type="ECO:0000256" key="7">
    <source>
        <dbReference type="ARBA" id="ARBA00023014"/>
    </source>
</evidence>
<feature type="region of interest" description="Disordered" evidence="13">
    <location>
        <begin position="73"/>
        <end position="96"/>
    </location>
</feature>
<organism evidence="15 16">
    <name type="scientific">Streptomyces prunicolor</name>
    <dbReference type="NCBI Taxonomy" id="67348"/>
    <lineage>
        <taxon>Bacteria</taxon>
        <taxon>Bacillati</taxon>
        <taxon>Actinomycetota</taxon>
        <taxon>Actinomycetes</taxon>
        <taxon>Kitasatosporales</taxon>
        <taxon>Streptomycetaceae</taxon>
        <taxon>Streptomyces</taxon>
    </lineage>
</organism>
<dbReference type="Proteomes" id="UP001187346">
    <property type="component" value="Unassembled WGS sequence"/>
</dbReference>
<keyword evidence="16" id="KW-1185">Reference proteome</keyword>
<keyword evidence="4 12" id="KW-0963">Cytoplasm</keyword>
<evidence type="ECO:0000256" key="6">
    <source>
        <dbReference type="ARBA" id="ARBA00023004"/>
    </source>
</evidence>
<gene>
    <name evidence="12" type="primary">whiB</name>
    <name evidence="15" type="ORF">R5A26_47210</name>
</gene>
<feature type="binding site" evidence="12">
    <location>
        <position position="59"/>
    </location>
    <ligand>
        <name>[4Fe-4S] cluster</name>
        <dbReference type="ChEBI" id="CHEBI:49883"/>
    </ligand>
</feature>
<keyword evidence="3 12" id="KW-0004">4Fe-4S</keyword>
<evidence type="ECO:0000256" key="12">
    <source>
        <dbReference type="HAMAP-Rule" id="MF_01479"/>
    </source>
</evidence>
<sequence length="96" mass="10853">MIPHHRPFVAYWDWQQHARCRGMDSSVFFSPAGERGKAKRAREKKARAVCGSCPVIESCARIAMNGPESYGVWGGLSEGERSALQRPARAPRRRRK</sequence>
<evidence type="ECO:0000259" key="14">
    <source>
        <dbReference type="PROSITE" id="PS51674"/>
    </source>
</evidence>
<dbReference type="PROSITE" id="PS51674">
    <property type="entry name" value="4FE4S_WBL"/>
    <property type="match status" value="1"/>
</dbReference>
<comment type="subcellular location">
    <subcellularLocation>
        <location evidence="1 12">Cytoplasm</location>
    </subcellularLocation>
</comment>
<evidence type="ECO:0000256" key="9">
    <source>
        <dbReference type="ARBA" id="ARBA00023125"/>
    </source>
</evidence>
<dbReference type="InterPro" id="IPR003482">
    <property type="entry name" value="Whib"/>
</dbReference>
<comment type="PTM">
    <text evidence="12">The Fe-S cluster can be nitrosylated by nitric oxide (NO).</text>
</comment>
<keyword evidence="11 12" id="KW-0804">Transcription</keyword>
<evidence type="ECO:0000256" key="8">
    <source>
        <dbReference type="ARBA" id="ARBA00023015"/>
    </source>
</evidence>
<comment type="caution">
    <text evidence="15">The sequence shown here is derived from an EMBL/GenBank/DDBJ whole genome shotgun (WGS) entry which is preliminary data.</text>
</comment>
<protein>
    <recommendedName>
        <fullName evidence="12">Transcriptional regulator WhiB</fullName>
    </recommendedName>
</protein>
<comment type="function">
    <text evidence="12">Acts as a transcriptional regulator. Probably redox-responsive. The apo- but not holo-form probably binds DNA.</text>
</comment>
<proteinExistence type="inferred from homology"/>
<keyword evidence="7 12" id="KW-0411">Iron-sulfur</keyword>
<name>A0ABU4FSJ0_9ACTN</name>
<evidence type="ECO:0000256" key="10">
    <source>
        <dbReference type="ARBA" id="ARBA00023157"/>
    </source>
</evidence>
<feature type="domain" description="4Fe-4S Wbl-type" evidence="14">
    <location>
        <begin position="19"/>
        <end position="83"/>
    </location>
</feature>
<keyword evidence="6 12" id="KW-0408">Iron</keyword>
<keyword evidence="5 12" id="KW-0479">Metal-binding</keyword>
<evidence type="ECO:0000256" key="3">
    <source>
        <dbReference type="ARBA" id="ARBA00022485"/>
    </source>
</evidence>
<evidence type="ECO:0000256" key="2">
    <source>
        <dbReference type="ARBA" id="ARBA00006597"/>
    </source>
</evidence>
<evidence type="ECO:0000313" key="15">
    <source>
        <dbReference type="EMBL" id="MDV7223527.1"/>
    </source>
</evidence>
<comment type="similarity">
    <text evidence="2 12">Belongs to the WhiB family.</text>
</comment>
<dbReference type="RefSeq" id="WP_266879049.1">
    <property type="nucleotide sequence ID" value="NZ_JAPEMW010000003.1"/>
</dbReference>
<feature type="binding site" evidence="12">
    <location>
        <position position="53"/>
    </location>
    <ligand>
        <name>[4Fe-4S] cluster</name>
        <dbReference type="ChEBI" id="CHEBI:49883"/>
    </ligand>
</feature>
<evidence type="ECO:0000256" key="11">
    <source>
        <dbReference type="ARBA" id="ARBA00023163"/>
    </source>
</evidence>
<evidence type="ECO:0000256" key="13">
    <source>
        <dbReference type="SAM" id="MobiDB-lite"/>
    </source>
</evidence>
<dbReference type="PANTHER" id="PTHR38839:SF5">
    <property type="entry name" value="TRANSCRIPTIONAL REGULATOR WHID"/>
    <property type="match status" value="1"/>
</dbReference>
<reference evidence="15 16" key="1">
    <citation type="submission" date="2023-10" db="EMBL/GenBank/DDBJ databases">
        <title>Characterization of rhizosphere-enriched actinobacteria from wheat plants lab-grown on chernevaya soil.</title>
        <authorList>
            <person name="Tikhonova E.N."/>
            <person name="Konopkin A."/>
            <person name="Kravchenko I.K."/>
        </authorList>
    </citation>
    <scope>NUCLEOTIDE SEQUENCE [LARGE SCALE GENOMIC DNA]</scope>
    <source>
        <strain evidence="15 16">RR29</strain>
    </source>
</reference>
<comment type="cofactor">
    <cofactor evidence="12">
        <name>[4Fe-4S] cluster</name>
        <dbReference type="ChEBI" id="CHEBI:49883"/>
    </cofactor>
    <text evidence="12">Binds 1 [4Fe-4S] cluster per subunit. Following nitrosylation of the [4Fe-4S] cluster binds 1 [4Fe-8(NO)] cluster per subunit.</text>
</comment>
<evidence type="ECO:0000256" key="4">
    <source>
        <dbReference type="ARBA" id="ARBA00022490"/>
    </source>
</evidence>
<dbReference type="PANTHER" id="PTHR38839">
    <property type="entry name" value="TRANSCRIPTIONAL REGULATOR WHID-RELATED"/>
    <property type="match status" value="1"/>
</dbReference>
<dbReference type="EMBL" id="JAWMAJ010000329">
    <property type="protein sequence ID" value="MDV7223527.1"/>
    <property type="molecule type" value="Genomic_DNA"/>
</dbReference>
<feature type="binding site" evidence="12">
    <location>
        <position position="50"/>
    </location>
    <ligand>
        <name>[4Fe-4S] cluster</name>
        <dbReference type="ChEBI" id="CHEBI:49883"/>
    </ligand>
</feature>
<dbReference type="InterPro" id="IPR034768">
    <property type="entry name" value="4FE4S_WBL"/>
</dbReference>
<comment type="PTM">
    <text evidence="12">Upon Fe-S cluster removal intramolecular disulfide bonds are formed.</text>
</comment>
<accession>A0ABU4FSJ0</accession>
<keyword evidence="9 12" id="KW-0238">DNA-binding</keyword>
<dbReference type="HAMAP" id="MF_01479">
    <property type="entry name" value="WhiB"/>
    <property type="match status" value="1"/>
</dbReference>
<dbReference type="Pfam" id="PF02467">
    <property type="entry name" value="Whib"/>
    <property type="match status" value="1"/>
</dbReference>
<evidence type="ECO:0000256" key="1">
    <source>
        <dbReference type="ARBA" id="ARBA00004496"/>
    </source>
</evidence>
<feature type="binding site" evidence="12">
    <location>
        <position position="20"/>
    </location>
    <ligand>
        <name>[4Fe-4S] cluster</name>
        <dbReference type="ChEBI" id="CHEBI:49883"/>
    </ligand>
</feature>
<evidence type="ECO:0000313" key="16">
    <source>
        <dbReference type="Proteomes" id="UP001187346"/>
    </source>
</evidence>
<evidence type="ECO:0000256" key="5">
    <source>
        <dbReference type="ARBA" id="ARBA00022723"/>
    </source>
</evidence>